<dbReference type="Proteomes" id="UP001319882">
    <property type="component" value="Unassembled WGS sequence"/>
</dbReference>
<proteinExistence type="predicted"/>
<feature type="transmembrane region" description="Helical" evidence="1">
    <location>
        <begin position="12"/>
        <end position="32"/>
    </location>
</feature>
<dbReference type="EMBL" id="WHVL01000005">
    <property type="protein sequence ID" value="MCB8890014.1"/>
    <property type="molecule type" value="Genomic_DNA"/>
</dbReference>
<keyword evidence="1" id="KW-0472">Membrane</keyword>
<keyword evidence="3" id="KW-1185">Reference proteome</keyword>
<keyword evidence="1" id="KW-1133">Transmembrane helix</keyword>
<reference evidence="2 3" key="1">
    <citation type="journal article" date="2021" name="Sci. Rep.">
        <title>Genome analysis of a halophilic bacterium Halomonas malpeensis YU-PRIM-29(T) reveals its exopolysaccharide and pigment producing capabilities.</title>
        <authorList>
            <person name="Athmika"/>
            <person name="Ghate S.D."/>
            <person name="Arun A.B."/>
            <person name="Rao S.S."/>
            <person name="Kumar S.T.A."/>
            <person name="Kandiyil M.K."/>
            <person name="Saptami K."/>
            <person name="Rekha P.D."/>
        </authorList>
    </citation>
    <scope>NUCLEOTIDE SEQUENCE [LARGE SCALE GENOMIC DNA]</scope>
    <source>
        <strain evidence="3">prim 29</strain>
    </source>
</reference>
<evidence type="ECO:0000313" key="2">
    <source>
        <dbReference type="EMBL" id="MCB8890014.1"/>
    </source>
</evidence>
<organism evidence="2 3">
    <name type="scientific">Vreelandella malpeensis</name>
    <dbReference type="NCBI Taxonomy" id="1172368"/>
    <lineage>
        <taxon>Bacteria</taxon>
        <taxon>Pseudomonadati</taxon>
        <taxon>Pseudomonadota</taxon>
        <taxon>Gammaproteobacteria</taxon>
        <taxon>Oceanospirillales</taxon>
        <taxon>Halomonadaceae</taxon>
        <taxon>Vreelandella</taxon>
    </lineage>
</organism>
<keyword evidence="1" id="KW-0812">Transmembrane</keyword>
<protein>
    <submittedName>
        <fullName evidence="2">Uncharacterized protein</fullName>
    </submittedName>
</protein>
<gene>
    <name evidence="2" type="ORF">GEV37_12915</name>
</gene>
<dbReference type="RefSeq" id="WP_227390677.1">
    <property type="nucleotide sequence ID" value="NZ_JBHSCJ010000002.1"/>
</dbReference>
<sequence length="208" mass="24185">MEWLEEHSQVITAIANICTLFVWLFYAQLLYYNFARQRQPRIIVNRGKGTGTQALCLVSNMSSEAIYVQHVIAVLHTEERTYELDVVEHQKESEEEDDDTFRTHQGPLGSGDYIHLQSFAKIVDELKAYWEIDEQALSREELHLEIRVVAIYGPEDMPVGASRVFKLSLDAEPNRQLIPIKIDTQRMSSRRERKQVLEWAKSIENHKA</sequence>
<evidence type="ECO:0000313" key="3">
    <source>
        <dbReference type="Proteomes" id="UP001319882"/>
    </source>
</evidence>
<name>A0ABS8DUU1_9GAMM</name>
<comment type="caution">
    <text evidence="2">The sequence shown here is derived from an EMBL/GenBank/DDBJ whole genome shotgun (WGS) entry which is preliminary data.</text>
</comment>
<evidence type="ECO:0000256" key="1">
    <source>
        <dbReference type="SAM" id="Phobius"/>
    </source>
</evidence>
<accession>A0ABS8DUU1</accession>